<accession>A0A1H9LUS2</accession>
<dbReference type="PROSITE" id="PS00517">
    <property type="entry name" value="RNASE_3_1"/>
    <property type="match status" value="1"/>
</dbReference>
<evidence type="ECO:0000256" key="5">
    <source>
        <dbReference type="ARBA" id="ARBA00022490"/>
    </source>
</evidence>
<keyword evidence="11 15" id="KW-0255">Endonuclease</keyword>
<dbReference type="GO" id="GO:0006397">
    <property type="term" value="P:mRNA processing"/>
    <property type="evidence" value="ECO:0007669"/>
    <property type="project" value="UniProtKB-UniRule"/>
</dbReference>
<dbReference type="GO" id="GO:0046872">
    <property type="term" value="F:metal ion binding"/>
    <property type="evidence" value="ECO:0007669"/>
    <property type="project" value="UniProtKB-KW"/>
</dbReference>
<dbReference type="SMART" id="SM00358">
    <property type="entry name" value="DSRM"/>
    <property type="match status" value="1"/>
</dbReference>
<feature type="domain" description="DRBM" evidence="16">
    <location>
        <begin position="160"/>
        <end position="229"/>
    </location>
</feature>
<evidence type="ECO:0000313" key="19">
    <source>
        <dbReference type="EMBL" id="SER15186.1"/>
    </source>
</evidence>
<reference evidence="18 21" key="2">
    <citation type="submission" date="2017-09" db="EMBL/GenBank/DDBJ databases">
        <title>High-quality draft genome sequence of Butyrivibrio fibrisolvens INBov1, isolated from cow rumen.</title>
        <authorList>
            <person name="Rodriguez Hernaez J."/>
            <person name="Rivarola M."/>
            <person name="Paniego N."/>
            <person name="Cravero S."/>
            <person name="Ceron Cucchi M."/>
            <person name="Martinez M.C."/>
        </authorList>
    </citation>
    <scope>NUCLEOTIDE SEQUENCE [LARGE SCALE GENOMIC DNA]</scope>
    <source>
        <strain evidence="18 21">INBov1</strain>
    </source>
</reference>
<gene>
    <name evidence="15" type="primary">rnc</name>
    <name evidence="18" type="ORF">CPT75_16015</name>
    <name evidence="19" type="ORF">SAMN04487884_102199</name>
</gene>
<keyword evidence="9 15" id="KW-0540">Nuclease</keyword>
<evidence type="ECO:0000313" key="18">
    <source>
        <dbReference type="EMBL" id="PWT28509.1"/>
    </source>
</evidence>
<evidence type="ECO:0000256" key="13">
    <source>
        <dbReference type="ARBA" id="ARBA00022842"/>
    </source>
</evidence>
<keyword evidence="8 15" id="KW-0819">tRNA processing</keyword>
<keyword evidence="13 15" id="KW-0460">Magnesium</keyword>
<dbReference type="AlphaFoldDB" id="A0A1H9LUS2"/>
<evidence type="ECO:0000256" key="10">
    <source>
        <dbReference type="ARBA" id="ARBA00022723"/>
    </source>
</evidence>
<dbReference type="GO" id="GO:0004525">
    <property type="term" value="F:ribonuclease III activity"/>
    <property type="evidence" value="ECO:0007669"/>
    <property type="project" value="UniProtKB-UniRule"/>
</dbReference>
<dbReference type="Pfam" id="PF14622">
    <property type="entry name" value="Ribonucleas_3_3"/>
    <property type="match status" value="1"/>
</dbReference>
<keyword evidence="7 15" id="KW-0507">mRNA processing</keyword>
<comment type="catalytic activity">
    <reaction evidence="1 15">
        <text>Endonucleolytic cleavage to 5'-phosphomonoester.</text>
        <dbReference type="EC" id="3.1.26.3"/>
    </reaction>
</comment>
<dbReference type="GO" id="GO:0010468">
    <property type="term" value="P:regulation of gene expression"/>
    <property type="evidence" value="ECO:0007669"/>
    <property type="project" value="TreeGrafter"/>
</dbReference>
<evidence type="ECO:0000256" key="4">
    <source>
        <dbReference type="ARBA" id="ARBA00011738"/>
    </source>
</evidence>
<feature type="binding site" evidence="15">
    <location>
        <position position="125"/>
    </location>
    <ligand>
        <name>Mg(2+)</name>
        <dbReference type="ChEBI" id="CHEBI:18420"/>
    </ligand>
</feature>
<feature type="binding site" evidence="15">
    <location>
        <position position="122"/>
    </location>
    <ligand>
        <name>Mg(2+)</name>
        <dbReference type="ChEBI" id="CHEBI:18420"/>
    </ligand>
</feature>
<dbReference type="SUPFAM" id="SSF54768">
    <property type="entry name" value="dsRNA-binding domain-like"/>
    <property type="match status" value="1"/>
</dbReference>
<keyword evidence="6 15" id="KW-0698">rRNA processing</keyword>
<name>A0A1H9LUS2_BUTFI</name>
<dbReference type="InterPro" id="IPR000999">
    <property type="entry name" value="RNase_III_dom"/>
</dbReference>
<dbReference type="Pfam" id="PF00035">
    <property type="entry name" value="dsrm"/>
    <property type="match status" value="1"/>
</dbReference>
<dbReference type="FunFam" id="3.30.160.20:FF:000003">
    <property type="entry name" value="Ribonuclease 3"/>
    <property type="match status" value="1"/>
</dbReference>
<evidence type="ECO:0000256" key="15">
    <source>
        <dbReference type="HAMAP-Rule" id="MF_00104"/>
    </source>
</evidence>
<dbReference type="Proteomes" id="UP000245488">
    <property type="component" value="Chromosome"/>
</dbReference>
<dbReference type="GO" id="GO:0003725">
    <property type="term" value="F:double-stranded RNA binding"/>
    <property type="evidence" value="ECO:0007669"/>
    <property type="project" value="TreeGrafter"/>
</dbReference>
<evidence type="ECO:0000313" key="21">
    <source>
        <dbReference type="Proteomes" id="UP000245488"/>
    </source>
</evidence>
<evidence type="ECO:0000256" key="12">
    <source>
        <dbReference type="ARBA" id="ARBA00022801"/>
    </source>
</evidence>
<dbReference type="InterPro" id="IPR014720">
    <property type="entry name" value="dsRBD_dom"/>
</dbReference>
<feature type="active site" evidence="15">
    <location>
        <position position="125"/>
    </location>
</feature>
<dbReference type="EMBL" id="FOGJ01000002">
    <property type="protein sequence ID" value="SER15186.1"/>
    <property type="molecule type" value="Genomic_DNA"/>
</dbReference>
<keyword evidence="10 15" id="KW-0479">Metal-binding</keyword>
<comment type="cofactor">
    <cofactor evidence="15">
        <name>Mg(2+)</name>
        <dbReference type="ChEBI" id="CHEBI:18420"/>
    </cofactor>
</comment>
<dbReference type="SMART" id="SM00535">
    <property type="entry name" value="RIBOc"/>
    <property type="match status" value="1"/>
</dbReference>
<dbReference type="GO" id="GO:0008033">
    <property type="term" value="P:tRNA processing"/>
    <property type="evidence" value="ECO:0007669"/>
    <property type="project" value="UniProtKB-KW"/>
</dbReference>
<evidence type="ECO:0000256" key="14">
    <source>
        <dbReference type="ARBA" id="ARBA00022884"/>
    </source>
</evidence>
<keyword evidence="21" id="KW-1185">Reference proteome</keyword>
<dbReference type="OrthoDB" id="9805026at2"/>
<dbReference type="SUPFAM" id="SSF69065">
    <property type="entry name" value="RNase III domain-like"/>
    <property type="match status" value="1"/>
</dbReference>
<feature type="active site" evidence="15">
    <location>
        <position position="53"/>
    </location>
</feature>
<evidence type="ECO:0000313" key="20">
    <source>
        <dbReference type="Proteomes" id="UP000182584"/>
    </source>
</evidence>
<dbReference type="CDD" id="cd10845">
    <property type="entry name" value="DSRM_RNAse_III_family"/>
    <property type="match status" value="1"/>
</dbReference>
<dbReference type="eggNOG" id="COG0571">
    <property type="taxonomic scope" value="Bacteria"/>
</dbReference>
<feature type="domain" description="RNase III" evidence="17">
    <location>
        <begin position="7"/>
        <end position="136"/>
    </location>
</feature>
<dbReference type="Proteomes" id="UP000182584">
    <property type="component" value="Unassembled WGS sequence"/>
</dbReference>
<dbReference type="NCBIfam" id="TIGR02191">
    <property type="entry name" value="RNaseIII"/>
    <property type="match status" value="1"/>
</dbReference>
<dbReference type="EMBL" id="NXNG01000001">
    <property type="protein sequence ID" value="PWT28509.1"/>
    <property type="molecule type" value="Genomic_DNA"/>
</dbReference>
<keyword evidence="12 15" id="KW-0378">Hydrolase</keyword>
<evidence type="ECO:0000256" key="8">
    <source>
        <dbReference type="ARBA" id="ARBA00022694"/>
    </source>
</evidence>
<evidence type="ECO:0000256" key="3">
    <source>
        <dbReference type="ARBA" id="ARBA00010183"/>
    </source>
</evidence>
<evidence type="ECO:0000256" key="9">
    <source>
        <dbReference type="ARBA" id="ARBA00022722"/>
    </source>
</evidence>
<organism evidence="19 20">
    <name type="scientific">Butyrivibrio fibrisolvens</name>
    <dbReference type="NCBI Taxonomy" id="831"/>
    <lineage>
        <taxon>Bacteria</taxon>
        <taxon>Bacillati</taxon>
        <taxon>Bacillota</taxon>
        <taxon>Clostridia</taxon>
        <taxon>Lachnospirales</taxon>
        <taxon>Lachnospiraceae</taxon>
        <taxon>Butyrivibrio</taxon>
    </lineage>
</organism>
<evidence type="ECO:0000256" key="1">
    <source>
        <dbReference type="ARBA" id="ARBA00000109"/>
    </source>
</evidence>
<keyword evidence="5 15" id="KW-0963">Cytoplasm</keyword>
<dbReference type="PANTHER" id="PTHR11207">
    <property type="entry name" value="RIBONUCLEASE III"/>
    <property type="match status" value="1"/>
</dbReference>
<comment type="similarity">
    <text evidence="3">Belongs to the ribonuclease III family.</text>
</comment>
<proteinExistence type="inferred from homology"/>
<evidence type="ECO:0000256" key="6">
    <source>
        <dbReference type="ARBA" id="ARBA00022552"/>
    </source>
</evidence>
<dbReference type="FunFam" id="1.10.1520.10:FF:000001">
    <property type="entry name" value="Ribonuclease 3"/>
    <property type="match status" value="1"/>
</dbReference>
<dbReference type="PANTHER" id="PTHR11207:SF0">
    <property type="entry name" value="RIBONUCLEASE 3"/>
    <property type="match status" value="1"/>
</dbReference>
<evidence type="ECO:0000259" key="16">
    <source>
        <dbReference type="PROSITE" id="PS50137"/>
    </source>
</evidence>
<sequence>MYSENDITELEDRIGYHFKDRALIRMALTHSSYANEQKINKQPDYERLEFLGDSVLEMVSSTYLYNNYPDKKEGQMTKMRASMVCEQALAFCARDFELEKYILLGKGEESTGGRHRDSIISDVMEAVIGAIYIDGGIDYAKKHIDKFILNDLENKQIFVDAKSVLQELVQKDSTKTLSYEICGESGPEHDKIFKSRVLINGEILGEGEGHTKKAAEQQAAYQAVLKIKDKA</sequence>
<comment type="subunit">
    <text evidence="4 15">Homodimer.</text>
</comment>
<dbReference type="GO" id="GO:0042802">
    <property type="term" value="F:identical protein binding"/>
    <property type="evidence" value="ECO:0007669"/>
    <property type="project" value="UniProtKB-ARBA"/>
</dbReference>
<dbReference type="PROSITE" id="PS50137">
    <property type="entry name" value="DS_RBD"/>
    <property type="match status" value="1"/>
</dbReference>
<dbReference type="Gene3D" id="1.10.1520.10">
    <property type="entry name" value="Ribonuclease III domain"/>
    <property type="match status" value="1"/>
</dbReference>
<feature type="binding site" evidence="15">
    <location>
        <position position="49"/>
    </location>
    <ligand>
        <name>Mg(2+)</name>
        <dbReference type="ChEBI" id="CHEBI:18420"/>
    </ligand>
</feature>
<dbReference type="InterPro" id="IPR036389">
    <property type="entry name" value="RNase_III_sf"/>
</dbReference>
<reference evidence="19 20" key="1">
    <citation type="submission" date="2016-10" db="EMBL/GenBank/DDBJ databases">
        <authorList>
            <person name="de Groot N.N."/>
        </authorList>
    </citation>
    <scope>NUCLEOTIDE SEQUENCE [LARGE SCALE GENOMIC DNA]</scope>
    <source>
        <strain evidence="19 20">AR40</strain>
    </source>
</reference>
<evidence type="ECO:0000259" key="17">
    <source>
        <dbReference type="PROSITE" id="PS50142"/>
    </source>
</evidence>
<comment type="function">
    <text evidence="15">Digests double-stranded RNA. Involved in the processing of primary rRNA transcript to yield the immediate precursors to the large and small rRNAs (23S and 16S). Processes some mRNAs, and tRNAs when they are encoded in the rRNA operon. Processes pre-crRNA and tracrRNA of type II CRISPR loci if present in the organism.</text>
</comment>
<comment type="subcellular location">
    <subcellularLocation>
        <location evidence="2 15">Cytoplasm</location>
    </subcellularLocation>
</comment>
<dbReference type="Gene3D" id="3.30.160.20">
    <property type="match status" value="1"/>
</dbReference>
<dbReference type="CDD" id="cd00593">
    <property type="entry name" value="RIBOc"/>
    <property type="match status" value="1"/>
</dbReference>
<dbReference type="GO" id="GO:0005737">
    <property type="term" value="C:cytoplasm"/>
    <property type="evidence" value="ECO:0007669"/>
    <property type="project" value="UniProtKB-SubCell"/>
</dbReference>
<dbReference type="PROSITE" id="PS50142">
    <property type="entry name" value="RNASE_3_2"/>
    <property type="match status" value="1"/>
</dbReference>
<dbReference type="GO" id="GO:0006364">
    <property type="term" value="P:rRNA processing"/>
    <property type="evidence" value="ECO:0007669"/>
    <property type="project" value="UniProtKB-UniRule"/>
</dbReference>
<evidence type="ECO:0000256" key="7">
    <source>
        <dbReference type="ARBA" id="ARBA00022664"/>
    </source>
</evidence>
<dbReference type="RefSeq" id="WP_022754451.1">
    <property type="nucleotide sequence ID" value="NZ_CM009896.1"/>
</dbReference>
<evidence type="ECO:0000256" key="11">
    <source>
        <dbReference type="ARBA" id="ARBA00022759"/>
    </source>
</evidence>
<keyword evidence="15" id="KW-0699">rRNA-binding</keyword>
<dbReference type="InterPro" id="IPR011907">
    <property type="entry name" value="RNase_III"/>
</dbReference>
<dbReference type="EC" id="3.1.26.3" evidence="15"/>
<evidence type="ECO:0000256" key="2">
    <source>
        <dbReference type="ARBA" id="ARBA00004496"/>
    </source>
</evidence>
<dbReference type="HAMAP" id="MF_00104">
    <property type="entry name" value="RNase_III"/>
    <property type="match status" value="1"/>
</dbReference>
<dbReference type="GO" id="GO:0019843">
    <property type="term" value="F:rRNA binding"/>
    <property type="evidence" value="ECO:0007669"/>
    <property type="project" value="UniProtKB-KW"/>
</dbReference>
<protein>
    <recommendedName>
        <fullName evidence="15">Ribonuclease 3</fullName>
        <ecNumber evidence="15">3.1.26.3</ecNumber>
    </recommendedName>
    <alternativeName>
        <fullName evidence="15">Ribonuclease III</fullName>
        <shortName evidence="15">RNase III</shortName>
    </alternativeName>
</protein>
<keyword evidence="14 15" id="KW-0694">RNA-binding</keyword>